<dbReference type="HOGENOM" id="CLU_3224852_0_0_1"/>
<sequence length="44" mass="4814">MWEWEAGTKNSIRKFDKPGGDGGTNANGAKSAVMGDTSYFDRLF</sequence>
<keyword evidence="3" id="KW-1185">Reference proteome</keyword>
<dbReference type="Proteomes" id="UP000001312">
    <property type="component" value="Unassembled WGS sequence"/>
</dbReference>
<dbReference type="EMBL" id="CH476621">
    <property type="protein sequence ID" value="EDN91638.1"/>
    <property type="molecule type" value="Genomic_DNA"/>
</dbReference>
<evidence type="ECO:0000256" key="1">
    <source>
        <dbReference type="SAM" id="MobiDB-lite"/>
    </source>
</evidence>
<reference evidence="3" key="1">
    <citation type="journal article" date="2011" name="PLoS Genet.">
        <title>Genomic analysis of the necrotrophic fungal pathogens Sclerotinia sclerotiorum and Botrytis cinerea.</title>
        <authorList>
            <person name="Amselem J."/>
            <person name="Cuomo C.A."/>
            <person name="van Kan J.A."/>
            <person name="Viaud M."/>
            <person name="Benito E.P."/>
            <person name="Couloux A."/>
            <person name="Coutinho P.M."/>
            <person name="de Vries R.P."/>
            <person name="Dyer P.S."/>
            <person name="Fillinger S."/>
            <person name="Fournier E."/>
            <person name="Gout L."/>
            <person name="Hahn M."/>
            <person name="Kohn L."/>
            <person name="Lapalu N."/>
            <person name="Plummer K.M."/>
            <person name="Pradier J.M."/>
            <person name="Quevillon E."/>
            <person name="Sharon A."/>
            <person name="Simon A."/>
            <person name="ten Have A."/>
            <person name="Tudzynski B."/>
            <person name="Tudzynski P."/>
            <person name="Wincker P."/>
            <person name="Andrew M."/>
            <person name="Anthouard V."/>
            <person name="Beever R.E."/>
            <person name="Beffa R."/>
            <person name="Benoit I."/>
            <person name="Bouzid O."/>
            <person name="Brault B."/>
            <person name="Chen Z."/>
            <person name="Choquer M."/>
            <person name="Collemare J."/>
            <person name="Cotton P."/>
            <person name="Danchin E.G."/>
            <person name="Da Silva C."/>
            <person name="Gautier A."/>
            <person name="Giraud C."/>
            <person name="Giraud T."/>
            <person name="Gonzalez C."/>
            <person name="Grossetete S."/>
            <person name="Guldener U."/>
            <person name="Henrissat B."/>
            <person name="Howlett B.J."/>
            <person name="Kodira C."/>
            <person name="Kretschmer M."/>
            <person name="Lappartient A."/>
            <person name="Leroch M."/>
            <person name="Levis C."/>
            <person name="Mauceli E."/>
            <person name="Neuveglise C."/>
            <person name="Oeser B."/>
            <person name="Pearson M."/>
            <person name="Poulain J."/>
            <person name="Poussereau N."/>
            <person name="Quesneville H."/>
            <person name="Rascle C."/>
            <person name="Schumacher J."/>
            <person name="Segurens B."/>
            <person name="Sexton A."/>
            <person name="Silva E."/>
            <person name="Sirven C."/>
            <person name="Soanes D.M."/>
            <person name="Talbot N.J."/>
            <person name="Templeton M."/>
            <person name="Yandava C."/>
            <person name="Yarden O."/>
            <person name="Zeng Q."/>
            <person name="Rollins J.A."/>
            <person name="Lebrun M.H."/>
            <person name="Dickman M."/>
        </authorList>
    </citation>
    <scope>NUCLEOTIDE SEQUENCE [LARGE SCALE GENOMIC DNA]</scope>
    <source>
        <strain evidence="3">ATCC 18683 / 1980 / Ss-1</strain>
    </source>
</reference>
<accession>A7E6W6</accession>
<dbReference type="KEGG" id="ssl:SS1G_01042"/>
<name>A7E6W6_SCLS1</name>
<evidence type="ECO:0000313" key="2">
    <source>
        <dbReference type="EMBL" id="EDN91638.1"/>
    </source>
</evidence>
<evidence type="ECO:0000313" key="3">
    <source>
        <dbReference type="Proteomes" id="UP000001312"/>
    </source>
</evidence>
<feature type="region of interest" description="Disordered" evidence="1">
    <location>
        <begin position="1"/>
        <end position="30"/>
    </location>
</feature>
<dbReference type="RefSeq" id="XP_001598952.1">
    <property type="nucleotide sequence ID" value="XM_001598902.1"/>
</dbReference>
<gene>
    <name evidence="2" type="ORF">SS1G_01042</name>
</gene>
<organism evidence="2 3">
    <name type="scientific">Sclerotinia sclerotiorum (strain ATCC 18683 / 1980 / Ss-1)</name>
    <name type="common">White mold</name>
    <name type="synonym">Whetzelinia sclerotiorum</name>
    <dbReference type="NCBI Taxonomy" id="665079"/>
    <lineage>
        <taxon>Eukaryota</taxon>
        <taxon>Fungi</taxon>
        <taxon>Dikarya</taxon>
        <taxon>Ascomycota</taxon>
        <taxon>Pezizomycotina</taxon>
        <taxon>Leotiomycetes</taxon>
        <taxon>Helotiales</taxon>
        <taxon>Sclerotiniaceae</taxon>
        <taxon>Sclerotinia</taxon>
    </lineage>
</organism>
<dbReference type="GeneID" id="5494769"/>
<dbReference type="AlphaFoldDB" id="A7E6W6"/>
<protein>
    <submittedName>
        <fullName evidence="2">Uncharacterized protein</fullName>
    </submittedName>
</protein>
<proteinExistence type="predicted"/>
<dbReference type="InParanoid" id="A7E6W6"/>